<evidence type="ECO:0000259" key="4">
    <source>
        <dbReference type="PROSITE" id="PS51016"/>
    </source>
</evidence>
<dbReference type="Pfam" id="PF21989">
    <property type="entry name" value="RA_2"/>
    <property type="match status" value="1"/>
</dbReference>
<protein>
    <recommendedName>
        <fullName evidence="7">MyTH4 domain-containing protein</fullName>
    </recommendedName>
</protein>
<dbReference type="Gene3D" id="2.30.30.40">
    <property type="entry name" value="SH3 Domains"/>
    <property type="match status" value="1"/>
</dbReference>
<dbReference type="Pfam" id="PF00784">
    <property type="entry name" value="MyTH4"/>
    <property type="match status" value="1"/>
</dbReference>
<proteinExistence type="predicted"/>
<feature type="domain" description="MyTH4" evidence="4">
    <location>
        <begin position="235"/>
        <end position="390"/>
    </location>
</feature>
<dbReference type="SMART" id="SM00139">
    <property type="entry name" value="MyTH4"/>
    <property type="match status" value="1"/>
</dbReference>
<reference evidence="5 6" key="1">
    <citation type="journal article" date="2015" name="Genome Biol.">
        <title>Comparative genomics of Steinernema reveals deeply conserved gene regulatory networks.</title>
        <authorList>
            <person name="Dillman A.R."/>
            <person name="Macchietto M."/>
            <person name="Porter C.F."/>
            <person name="Rogers A."/>
            <person name="Williams B."/>
            <person name="Antoshechkin I."/>
            <person name="Lee M.M."/>
            <person name="Goodwin Z."/>
            <person name="Lu X."/>
            <person name="Lewis E.E."/>
            <person name="Goodrich-Blair H."/>
            <person name="Stock S.P."/>
            <person name="Adams B.J."/>
            <person name="Sternberg P.W."/>
            <person name="Mortazavi A."/>
        </authorList>
    </citation>
    <scope>NUCLEOTIDE SEQUENCE [LARGE SCALE GENOMIC DNA]</scope>
    <source>
        <strain evidence="5 6">ALL</strain>
    </source>
</reference>
<accession>A0A4U8URV0</accession>
<gene>
    <name evidence="5" type="ORF">L596_003242</name>
</gene>
<dbReference type="Gene3D" id="3.10.20.90">
    <property type="entry name" value="Phosphatidylinositol 3-kinase Catalytic Subunit, Chain A, domain 1"/>
    <property type="match status" value="1"/>
</dbReference>
<dbReference type="Proteomes" id="UP000298663">
    <property type="component" value="Unassembled WGS sequence"/>
</dbReference>
<dbReference type="Pfam" id="PF07653">
    <property type="entry name" value="SH3_2"/>
    <property type="match status" value="1"/>
</dbReference>
<dbReference type="EMBL" id="AZBU02000001">
    <property type="protein sequence ID" value="TMS35962.1"/>
    <property type="molecule type" value="Genomic_DNA"/>
</dbReference>
<feature type="domain" description="SH3" evidence="3">
    <location>
        <begin position="94"/>
        <end position="157"/>
    </location>
</feature>
<evidence type="ECO:0000256" key="1">
    <source>
        <dbReference type="ARBA" id="ARBA00022443"/>
    </source>
</evidence>
<evidence type="ECO:0000256" key="2">
    <source>
        <dbReference type="PROSITE-ProRule" id="PRU00192"/>
    </source>
</evidence>
<dbReference type="PANTHER" id="PTHR22692">
    <property type="entry name" value="MYOSIN VII, XV"/>
    <property type="match status" value="1"/>
</dbReference>
<evidence type="ECO:0000313" key="5">
    <source>
        <dbReference type="EMBL" id="TMS35962.1"/>
    </source>
</evidence>
<dbReference type="InterPro" id="IPR029071">
    <property type="entry name" value="Ubiquitin-like_domsf"/>
</dbReference>
<dbReference type="STRING" id="34508.A0A4U8URV0"/>
<dbReference type="OrthoDB" id="8182952at2759"/>
<dbReference type="Gene3D" id="1.25.40.530">
    <property type="entry name" value="MyTH4 domain"/>
    <property type="match status" value="1"/>
</dbReference>
<evidence type="ECO:0000313" key="6">
    <source>
        <dbReference type="Proteomes" id="UP000298663"/>
    </source>
</evidence>
<dbReference type="InterPro" id="IPR038185">
    <property type="entry name" value="MyTH4_dom_sf"/>
</dbReference>
<organism evidence="5 6">
    <name type="scientific">Steinernema carpocapsae</name>
    <name type="common">Entomopathogenic nematode</name>
    <dbReference type="NCBI Taxonomy" id="34508"/>
    <lineage>
        <taxon>Eukaryota</taxon>
        <taxon>Metazoa</taxon>
        <taxon>Ecdysozoa</taxon>
        <taxon>Nematoda</taxon>
        <taxon>Chromadorea</taxon>
        <taxon>Rhabditida</taxon>
        <taxon>Tylenchina</taxon>
        <taxon>Panagrolaimomorpha</taxon>
        <taxon>Strongyloidoidea</taxon>
        <taxon>Steinernematidae</taxon>
        <taxon>Steinernema</taxon>
    </lineage>
</organism>
<dbReference type="InterPro" id="IPR000857">
    <property type="entry name" value="MyTH4_dom"/>
</dbReference>
<evidence type="ECO:0000259" key="3">
    <source>
        <dbReference type="PROSITE" id="PS50002"/>
    </source>
</evidence>
<dbReference type="PANTHER" id="PTHR22692:SF26">
    <property type="entry name" value="SH3 DOMAIN-CONTAINING PROTEIN"/>
    <property type="match status" value="1"/>
</dbReference>
<keyword evidence="6" id="KW-1185">Reference proteome</keyword>
<sequence length="527" mass="60781">MFEVSEERYGGHVPRVLCVGETGIRILLADVANKVEPLRVQDHFEFIDLELVHVDSAKNMLRLHTKQDLVVDLRTSCAPTIKKLINRFMCGETKTKHVMRATTDYVTTEPGFLNFKKGDLIQITRDVNSSATEKWLKGRIGNDYGKVSSDYVEPCDESFYGYGVNRTMPVCGDTTYSVYSQNGSVHPQEPGKHTMMEFAMMYFRRPKNVIGSEAVTLGRKKKEWTWKDIADKVKYSEQPISHSLLKIESAQADKMAQETFVCVMRFMGDTNLKKNQTYTDCLYELLNVCHEYRPLRDEVYCQIIKQTTNNRSVKVDNLMRGWRLFSLLTAYFDCSEIMRPYLHKYLSDAANDERRPYHAIANVCLDNIMKTFKYGGRKFLLNAVEVEAITMGKTMRKQVFRLPGGHQKLLDTTSVTVAEEIIQQLCNQMNILSALEQQEFCLSCIVGRENTMKLLSNDEYIMDVITELEQNKEEYFLMLKRTTVPEYLSGNLNNFSENKITAAVLTDVLELIWRTALLVMIKLIRRN</sequence>
<evidence type="ECO:0008006" key="7">
    <source>
        <dbReference type="Google" id="ProtNLM"/>
    </source>
</evidence>
<dbReference type="InterPro" id="IPR036028">
    <property type="entry name" value="SH3-like_dom_sf"/>
</dbReference>
<dbReference type="PROSITE" id="PS51016">
    <property type="entry name" value="MYTH4"/>
    <property type="match status" value="1"/>
</dbReference>
<dbReference type="PROSITE" id="PS50002">
    <property type="entry name" value="SH3"/>
    <property type="match status" value="1"/>
</dbReference>
<name>A0A4U8URV0_STECR</name>
<reference evidence="5 6" key="2">
    <citation type="journal article" date="2019" name="G3 (Bethesda)">
        <title>Hybrid Assembly of the Genome of the Entomopathogenic Nematode Steinernema carpocapsae Identifies the X-Chromosome.</title>
        <authorList>
            <person name="Serra L."/>
            <person name="Macchietto M."/>
            <person name="Macias-Munoz A."/>
            <person name="McGill C.J."/>
            <person name="Rodriguez I.M."/>
            <person name="Rodriguez B."/>
            <person name="Murad R."/>
            <person name="Mortazavi A."/>
        </authorList>
    </citation>
    <scope>NUCLEOTIDE SEQUENCE [LARGE SCALE GENOMIC DNA]</scope>
    <source>
        <strain evidence="5 6">ALL</strain>
    </source>
</reference>
<dbReference type="InterPro" id="IPR001452">
    <property type="entry name" value="SH3_domain"/>
</dbReference>
<dbReference type="GO" id="GO:0005856">
    <property type="term" value="C:cytoskeleton"/>
    <property type="evidence" value="ECO:0007669"/>
    <property type="project" value="InterPro"/>
</dbReference>
<keyword evidence="1 2" id="KW-0728">SH3 domain</keyword>
<dbReference type="AlphaFoldDB" id="A0A4U8URV0"/>
<dbReference type="InterPro" id="IPR051567">
    <property type="entry name" value="Unconventional_Myosin_ATPase"/>
</dbReference>
<dbReference type="SUPFAM" id="SSF54236">
    <property type="entry name" value="Ubiquitin-like"/>
    <property type="match status" value="1"/>
</dbReference>
<dbReference type="SMART" id="SM00326">
    <property type="entry name" value="SH3"/>
    <property type="match status" value="1"/>
</dbReference>
<comment type="caution">
    <text evidence="5">The sequence shown here is derived from an EMBL/GenBank/DDBJ whole genome shotgun (WGS) entry which is preliminary data.</text>
</comment>
<dbReference type="SUPFAM" id="SSF50044">
    <property type="entry name" value="SH3-domain"/>
    <property type="match status" value="1"/>
</dbReference>